<reference evidence="1 2" key="1">
    <citation type="journal article" date="2021" name="Microorganisms">
        <title>Isolation and Characterization of a Novel Lytic Bacteriophage against the K2 Capsule-Expressing Hypervirulent Klebsiella pneumoniae Strain 52145, and Identification of Its Functional Depolymerase.</title>
        <authorList>
            <person name="Pertics B.Z."/>
            <person name="Cox A."/>
            <person name="Nyul A."/>
            <person name="Szamek N."/>
            <person name="Kovacs T."/>
            <person name="Schneider G."/>
        </authorList>
    </citation>
    <scope>NUCLEOTIDE SEQUENCE [LARGE SCALE GENOMIC DNA]</scope>
</reference>
<evidence type="ECO:0000313" key="2">
    <source>
        <dbReference type="Proteomes" id="UP000828062"/>
    </source>
</evidence>
<sequence length="54" mass="6200">MQFVANHETLPQVIAQNETIKSNHDSSKLITWESGAITIYSTIPNRWNNQQSQE</sequence>
<evidence type="ECO:0000313" key="1">
    <source>
        <dbReference type="EMBL" id="QTP96064.1"/>
    </source>
</evidence>
<dbReference type="Proteomes" id="UP000828062">
    <property type="component" value="Segment"/>
</dbReference>
<name>A0AAE7US24_BPKB1</name>
<dbReference type="EMBL" id="MW672037">
    <property type="protein sequence ID" value="QTP96064.1"/>
    <property type="molecule type" value="Genomic_DNA"/>
</dbReference>
<keyword evidence="2" id="KW-1185">Reference proteome</keyword>
<protein>
    <submittedName>
        <fullName evidence="1">Uncharacterized protein</fullName>
    </submittedName>
</protein>
<accession>A0AAE7US24</accession>
<organismHost>
    <name type="scientific">Klebsiella</name>
    <dbReference type="NCBI Taxonomy" id="570"/>
</organismHost>
<proteinExistence type="predicted"/>
<organism evidence="1 2">
    <name type="scientific">Klebsiella phage B1</name>
    <name type="common">Bacteriophage B1</name>
    <dbReference type="NCBI Taxonomy" id="2823852"/>
    <lineage>
        <taxon>Viruses</taxon>
        <taxon>Duplodnaviria</taxon>
        <taxon>Heunggongvirae</taxon>
        <taxon>Uroviricota</taxon>
        <taxon>Caudoviricetes</taxon>
        <taxon>Drexlerviridae</taxon>
        <taxon>Webervirus</taxon>
        <taxon>Webervirus B1</taxon>
    </lineage>
</organism>